<protein>
    <submittedName>
        <fullName evidence="2">Uncharacterized protein</fullName>
    </submittedName>
</protein>
<reference evidence="2 3" key="1">
    <citation type="journal article" date="2012" name="J. Bacteriol.">
        <title>Complete genome sequence of Mycoplasma wenyonii strain Massachusetts.</title>
        <authorList>
            <person name="Dos Santos A.P."/>
            <person name="Guimaraes A.M."/>
            <person name="do Nascimento N.C."/>
            <person name="Sanmiguel P.J."/>
            <person name="Messick J.B."/>
        </authorList>
    </citation>
    <scope>NUCLEOTIDE SEQUENCE [LARGE SCALE GENOMIC DNA]</scope>
    <source>
        <strain evidence="2 3">Massachusetts</strain>
    </source>
</reference>
<dbReference type="OrthoDB" id="401169at2"/>
<dbReference type="AlphaFoldDB" id="I6YM09"/>
<dbReference type="RefSeq" id="WP_014850033.1">
    <property type="nucleotide sequence ID" value="NC_018149.1"/>
</dbReference>
<name>I6YM09_MYCWM</name>
<dbReference type="Proteomes" id="UP000009005">
    <property type="component" value="Chromosome"/>
</dbReference>
<dbReference type="PATRIC" id="fig|1197325.3.peg.580"/>
<dbReference type="KEGG" id="mwe:WEN_02695"/>
<keyword evidence="3" id="KW-1185">Reference proteome</keyword>
<gene>
    <name evidence="2" type="ordered locus">WEN_02695</name>
</gene>
<proteinExistence type="predicted"/>
<dbReference type="EMBL" id="CP003703">
    <property type="protein sequence ID" value="AFN65324.1"/>
    <property type="molecule type" value="Genomic_DNA"/>
</dbReference>
<evidence type="ECO:0000313" key="2">
    <source>
        <dbReference type="EMBL" id="AFN65324.1"/>
    </source>
</evidence>
<feature type="region of interest" description="Disordered" evidence="1">
    <location>
        <begin position="44"/>
        <end position="64"/>
    </location>
</feature>
<dbReference type="HOGENOM" id="CLU_053830_0_0_14"/>
<evidence type="ECO:0000256" key="1">
    <source>
        <dbReference type="SAM" id="MobiDB-lite"/>
    </source>
</evidence>
<organism evidence="2 3">
    <name type="scientific">Mycoplasma wenyonii (strain Massachusetts)</name>
    <name type="common">Eperythrozoon wenyonii</name>
    <dbReference type="NCBI Taxonomy" id="1197325"/>
    <lineage>
        <taxon>Bacteria</taxon>
        <taxon>Bacillati</taxon>
        <taxon>Mycoplasmatota</taxon>
        <taxon>Mollicutes</taxon>
        <taxon>Mycoplasmataceae</taxon>
        <taxon>Mycoplasma</taxon>
    </lineage>
</organism>
<sequence length="465" mass="53443">MIWKKILLEFGALSGLGGGLSGWFVSKKDGVRIESDGDKNINFRNSSGLKVKSRPSSNNRKPPGIIDTLDHTALVSYRWKSEGVGEDLLFIKGWDGAGKHNIVKSEDHSQQDKNLWGGKRIGDGVSWYGPRKMSGDIDEINKLKAKTSAISTSKTWDQIRKSGSFLQREDWTGISNYWKNRSQELEQEVLELYKPLWWWKERMGNNSSKQRVDLELELEGLGKILDKTEDQLKRDKWDYGQLIDNGKLRIVRKVGNVEGVAFNYLKLLFWPEMQKTLKLKEKNIAKIVLGLMTGEEYGFDCASTDKNNIKNKFFPECNKSSALGGPKVKRVMKSVVEDIGKYVPIKDKGPSWRLQESANTYSEWPKMIDMDSLTTSGLINEKCETGSSLGWAIFTLDLEKDIRKEVCDLIIRPWFGDIVSDKRLCLIEIPDYQYYLRMNHYFKVMDWITWHNKGAFWTKCSNYGI</sequence>
<accession>I6YM09</accession>
<feature type="compositionally biased region" description="Polar residues" evidence="1">
    <location>
        <begin position="44"/>
        <end position="60"/>
    </location>
</feature>
<evidence type="ECO:0000313" key="3">
    <source>
        <dbReference type="Proteomes" id="UP000009005"/>
    </source>
</evidence>